<evidence type="ECO:0000313" key="8">
    <source>
        <dbReference type="EMBL" id="KIO19642.1"/>
    </source>
</evidence>
<dbReference type="AlphaFoldDB" id="A0A0C3LDU7"/>
<evidence type="ECO:0000256" key="5">
    <source>
        <dbReference type="PROSITE-ProRule" id="PRU01240"/>
    </source>
</evidence>
<dbReference type="PROSITE" id="PS51892">
    <property type="entry name" value="SUBTILASE"/>
    <property type="match status" value="1"/>
</dbReference>
<reference evidence="9" key="2">
    <citation type="submission" date="2015-01" db="EMBL/GenBank/DDBJ databases">
        <title>Evolutionary Origins and Diversification of the Mycorrhizal Mutualists.</title>
        <authorList>
            <consortium name="DOE Joint Genome Institute"/>
            <consortium name="Mycorrhizal Genomics Consortium"/>
            <person name="Kohler A."/>
            <person name="Kuo A."/>
            <person name="Nagy L.G."/>
            <person name="Floudas D."/>
            <person name="Copeland A."/>
            <person name="Barry K.W."/>
            <person name="Cichocki N."/>
            <person name="Veneault-Fourrey C."/>
            <person name="LaButti K."/>
            <person name="Lindquist E.A."/>
            <person name="Lipzen A."/>
            <person name="Lundell T."/>
            <person name="Morin E."/>
            <person name="Murat C."/>
            <person name="Riley R."/>
            <person name="Ohm R."/>
            <person name="Sun H."/>
            <person name="Tunlid A."/>
            <person name="Henrissat B."/>
            <person name="Grigoriev I.V."/>
            <person name="Hibbett D.S."/>
            <person name="Martin F."/>
        </authorList>
    </citation>
    <scope>NUCLEOTIDE SEQUENCE [LARGE SCALE GENOMIC DNA]</scope>
    <source>
        <strain evidence="9">MUT 4182</strain>
    </source>
</reference>
<keyword evidence="9" id="KW-1185">Reference proteome</keyword>
<reference evidence="8 9" key="1">
    <citation type="submission" date="2014-04" db="EMBL/GenBank/DDBJ databases">
        <authorList>
            <consortium name="DOE Joint Genome Institute"/>
            <person name="Kuo A."/>
            <person name="Girlanda M."/>
            <person name="Perotto S."/>
            <person name="Kohler A."/>
            <person name="Nagy L.G."/>
            <person name="Floudas D."/>
            <person name="Copeland A."/>
            <person name="Barry K.W."/>
            <person name="Cichocki N."/>
            <person name="Veneault-Fourrey C."/>
            <person name="LaButti K."/>
            <person name="Lindquist E.A."/>
            <person name="Lipzen A."/>
            <person name="Lundell T."/>
            <person name="Morin E."/>
            <person name="Murat C."/>
            <person name="Sun H."/>
            <person name="Tunlid A."/>
            <person name="Henrissat B."/>
            <person name="Grigoriev I.V."/>
            <person name="Hibbett D.S."/>
            <person name="Martin F."/>
            <person name="Nordberg H.P."/>
            <person name="Cantor M.N."/>
            <person name="Hua S.X."/>
        </authorList>
    </citation>
    <scope>NUCLEOTIDE SEQUENCE [LARGE SCALE GENOMIC DNA]</scope>
    <source>
        <strain evidence="8 9">MUT 4182</strain>
    </source>
</reference>
<gene>
    <name evidence="8" type="ORF">M407DRAFT_30713</name>
</gene>
<dbReference type="PROSITE" id="PS00138">
    <property type="entry name" value="SUBTILASE_SER"/>
    <property type="match status" value="1"/>
</dbReference>
<comment type="similarity">
    <text evidence="1 5 6">Belongs to the peptidase S8 family.</text>
</comment>
<feature type="active site" description="Charge relay system" evidence="5">
    <location>
        <position position="53"/>
    </location>
</feature>
<dbReference type="Pfam" id="PF00082">
    <property type="entry name" value="Peptidase_S8"/>
    <property type="match status" value="1"/>
</dbReference>
<evidence type="ECO:0000256" key="4">
    <source>
        <dbReference type="ARBA" id="ARBA00022825"/>
    </source>
</evidence>
<evidence type="ECO:0000256" key="6">
    <source>
        <dbReference type="RuleBase" id="RU003355"/>
    </source>
</evidence>
<dbReference type="EMBL" id="KN823211">
    <property type="protein sequence ID" value="KIO19642.1"/>
    <property type="molecule type" value="Genomic_DNA"/>
</dbReference>
<sequence>MSLERSPPQDSTDHITYPSHGWPLSWLDGPTPRHPLDKADNSLHLIVNIYVLDTGINTVHVTFVSGQNSDGHGHGTHCAGTAVGALHGVAKYANVIAVKVPSNSGSGSTYPFGRPLLSPRLSVVARIPLWTRAFKRSVSSTVLSRDGEDTDEQSLPAQAIDAGIFVAVAAGNDNSNAQNTSPARVTAAFTVGASTIADARASFSNYSSVVDIFTPGQNVILAWIGSTTATNNISGTSIATPHVAGVAAYLFGQRCDVALSSLMHGQPFLQRGN</sequence>
<evidence type="ECO:0000256" key="1">
    <source>
        <dbReference type="ARBA" id="ARBA00011073"/>
    </source>
</evidence>
<dbReference type="InterPro" id="IPR023827">
    <property type="entry name" value="Peptidase_S8_Asp-AS"/>
</dbReference>
<dbReference type="InterPro" id="IPR015500">
    <property type="entry name" value="Peptidase_S8_subtilisin-rel"/>
</dbReference>
<dbReference type="GO" id="GO:0004252">
    <property type="term" value="F:serine-type endopeptidase activity"/>
    <property type="evidence" value="ECO:0007669"/>
    <property type="project" value="UniProtKB-UniRule"/>
</dbReference>
<keyword evidence="4 5" id="KW-0720">Serine protease</keyword>
<dbReference type="PRINTS" id="PR00723">
    <property type="entry name" value="SUBTILISIN"/>
</dbReference>
<dbReference type="InterPro" id="IPR036852">
    <property type="entry name" value="Peptidase_S8/S53_dom_sf"/>
</dbReference>
<dbReference type="SUPFAM" id="SSF52743">
    <property type="entry name" value="Subtilisin-like"/>
    <property type="match status" value="1"/>
</dbReference>
<dbReference type="CDD" id="cd04077">
    <property type="entry name" value="Peptidases_S8_PCSK9_ProteinaseK_like"/>
    <property type="match status" value="1"/>
</dbReference>
<accession>A0A0C3LDU7</accession>
<dbReference type="InterPro" id="IPR023828">
    <property type="entry name" value="Peptidase_S8_Ser-AS"/>
</dbReference>
<feature type="domain" description="Peptidase S8/S53" evidence="7">
    <location>
        <begin position="67"/>
        <end position="250"/>
    </location>
</feature>
<dbReference type="HOGENOM" id="CLU_1020114_0_0_1"/>
<dbReference type="PROSITE" id="PS00136">
    <property type="entry name" value="SUBTILASE_ASP"/>
    <property type="match status" value="1"/>
</dbReference>
<keyword evidence="3 5" id="KW-0378">Hydrolase</keyword>
<dbReference type="InterPro" id="IPR000209">
    <property type="entry name" value="Peptidase_S8/S53_dom"/>
</dbReference>
<dbReference type="Gene3D" id="3.40.50.200">
    <property type="entry name" value="Peptidase S8/S53 domain"/>
    <property type="match status" value="1"/>
</dbReference>
<evidence type="ECO:0000259" key="7">
    <source>
        <dbReference type="Pfam" id="PF00082"/>
    </source>
</evidence>
<dbReference type="Proteomes" id="UP000054248">
    <property type="component" value="Unassembled WGS sequence"/>
</dbReference>
<dbReference type="OrthoDB" id="19448at2759"/>
<evidence type="ECO:0000313" key="9">
    <source>
        <dbReference type="Proteomes" id="UP000054248"/>
    </source>
</evidence>
<keyword evidence="2 5" id="KW-0645">Protease</keyword>
<feature type="active site" description="Charge relay system" evidence="5">
    <location>
        <position position="74"/>
    </location>
</feature>
<protein>
    <recommendedName>
        <fullName evidence="7">Peptidase S8/S53 domain-containing protein</fullName>
    </recommendedName>
</protein>
<feature type="active site" description="Charge relay system" evidence="5">
    <location>
        <position position="237"/>
    </location>
</feature>
<dbReference type="InterPro" id="IPR050131">
    <property type="entry name" value="Peptidase_S8_subtilisin-like"/>
</dbReference>
<dbReference type="InterPro" id="IPR022398">
    <property type="entry name" value="Peptidase_S8_His-AS"/>
</dbReference>
<dbReference type="PANTHER" id="PTHR43806">
    <property type="entry name" value="PEPTIDASE S8"/>
    <property type="match status" value="1"/>
</dbReference>
<dbReference type="PANTHER" id="PTHR43806:SF58">
    <property type="entry name" value="ALKALINE PROTEASE 1-RELATED"/>
    <property type="match status" value="1"/>
</dbReference>
<dbReference type="PROSITE" id="PS00137">
    <property type="entry name" value="SUBTILASE_HIS"/>
    <property type="match status" value="1"/>
</dbReference>
<organism evidence="8 9">
    <name type="scientific">Tulasnella calospora MUT 4182</name>
    <dbReference type="NCBI Taxonomy" id="1051891"/>
    <lineage>
        <taxon>Eukaryota</taxon>
        <taxon>Fungi</taxon>
        <taxon>Dikarya</taxon>
        <taxon>Basidiomycota</taxon>
        <taxon>Agaricomycotina</taxon>
        <taxon>Agaricomycetes</taxon>
        <taxon>Cantharellales</taxon>
        <taxon>Tulasnellaceae</taxon>
        <taxon>Tulasnella</taxon>
    </lineage>
</organism>
<name>A0A0C3LDU7_9AGAM</name>
<dbReference type="STRING" id="1051891.A0A0C3LDU7"/>
<evidence type="ECO:0000256" key="2">
    <source>
        <dbReference type="ARBA" id="ARBA00022670"/>
    </source>
</evidence>
<dbReference type="GO" id="GO:0005615">
    <property type="term" value="C:extracellular space"/>
    <property type="evidence" value="ECO:0007669"/>
    <property type="project" value="TreeGrafter"/>
</dbReference>
<dbReference type="GO" id="GO:0006508">
    <property type="term" value="P:proteolysis"/>
    <property type="evidence" value="ECO:0007669"/>
    <property type="project" value="UniProtKB-KW"/>
</dbReference>
<proteinExistence type="inferred from homology"/>
<evidence type="ECO:0000256" key="3">
    <source>
        <dbReference type="ARBA" id="ARBA00022801"/>
    </source>
</evidence>
<dbReference type="InterPro" id="IPR034193">
    <property type="entry name" value="PCSK9_ProteinaseK-like"/>
</dbReference>